<organism evidence="8 9">
    <name type="scientific">Vibrio rumoiensis 1S-45</name>
    <dbReference type="NCBI Taxonomy" id="1188252"/>
    <lineage>
        <taxon>Bacteria</taxon>
        <taxon>Pseudomonadati</taxon>
        <taxon>Pseudomonadota</taxon>
        <taxon>Gammaproteobacteria</taxon>
        <taxon>Vibrionales</taxon>
        <taxon>Vibrionaceae</taxon>
        <taxon>Vibrio</taxon>
    </lineage>
</organism>
<keyword evidence="4" id="KW-0378">Hydrolase</keyword>
<dbReference type="GO" id="GO:0008745">
    <property type="term" value="F:N-acetylmuramoyl-L-alanine amidase activity"/>
    <property type="evidence" value="ECO:0007669"/>
    <property type="project" value="UniProtKB-EC"/>
</dbReference>
<dbReference type="Pfam" id="PF01520">
    <property type="entry name" value="Amidase_3"/>
    <property type="match status" value="1"/>
</dbReference>
<dbReference type="SMART" id="SM00257">
    <property type="entry name" value="LysM"/>
    <property type="match status" value="3"/>
</dbReference>
<dbReference type="SUPFAM" id="SSF54106">
    <property type="entry name" value="LysM domain"/>
    <property type="match status" value="3"/>
</dbReference>
<feature type="signal peptide" evidence="6">
    <location>
        <begin position="1"/>
        <end position="25"/>
    </location>
</feature>
<dbReference type="PANTHER" id="PTHR30404">
    <property type="entry name" value="N-ACETYLMURAMOYL-L-ALANINE AMIDASE"/>
    <property type="match status" value="1"/>
</dbReference>
<evidence type="ECO:0000256" key="6">
    <source>
        <dbReference type="SAM" id="SignalP"/>
    </source>
</evidence>
<dbReference type="InterPro" id="IPR002508">
    <property type="entry name" value="MurNAc-LAA_cat"/>
</dbReference>
<dbReference type="eggNOG" id="COG0860">
    <property type="taxonomic scope" value="Bacteria"/>
</dbReference>
<dbReference type="CDD" id="cd00118">
    <property type="entry name" value="LysM"/>
    <property type="match status" value="3"/>
</dbReference>
<keyword evidence="5" id="KW-0961">Cell wall biogenesis/degradation</keyword>
<dbReference type="SMART" id="SM00646">
    <property type="entry name" value="Ami_3"/>
    <property type="match status" value="1"/>
</dbReference>
<dbReference type="SUPFAM" id="SSF53187">
    <property type="entry name" value="Zn-dependent exopeptidases"/>
    <property type="match status" value="1"/>
</dbReference>
<dbReference type="Gene3D" id="3.10.350.10">
    <property type="entry name" value="LysM domain"/>
    <property type="match status" value="3"/>
</dbReference>
<evidence type="ECO:0000259" key="7">
    <source>
        <dbReference type="PROSITE" id="PS51782"/>
    </source>
</evidence>
<name>A0A1E5E0F6_9VIBR</name>
<dbReference type="GO" id="GO:0071555">
    <property type="term" value="P:cell wall organization"/>
    <property type="evidence" value="ECO:0007669"/>
    <property type="project" value="UniProtKB-KW"/>
</dbReference>
<dbReference type="AlphaFoldDB" id="A0A1E5E0F6"/>
<dbReference type="EC" id="3.5.1.28" evidence="3"/>
<dbReference type="EMBL" id="AJYK02000091">
    <property type="protein sequence ID" value="OEF23464.1"/>
    <property type="molecule type" value="Genomic_DNA"/>
</dbReference>
<gene>
    <name evidence="8" type="ORF">A1QC_02645</name>
</gene>
<dbReference type="CDD" id="cd02696">
    <property type="entry name" value="MurNAc-LAA"/>
    <property type="match status" value="1"/>
</dbReference>
<dbReference type="GO" id="GO:0030288">
    <property type="term" value="C:outer membrane-bounded periplasmic space"/>
    <property type="evidence" value="ECO:0007669"/>
    <property type="project" value="TreeGrafter"/>
</dbReference>
<feature type="domain" description="LysM" evidence="7">
    <location>
        <begin position="481"/>
        <end position="524"/>
    </location>
</feature>
<dbReference type="Proteomes" id="UP000094070">
    <property type="component" value="Unassembled WGS sequence"/>
</dbReference>
<dbReference type="InterPro" id="IPR021731">
    <property type="entry name" value="AMIN_dom"/>
</dbReference>
<feature type="domain" description="LysM" evidence="7">
    <location>
        <begin position="416"/>
        <end position="459"/>
    </location>
</feature>
<dbReference type="InterPro" id="IPR036779">
    <property type="entry name" value="LysM_dom_sf"/>
</dbReference>
<evidence type="ECO:0000313" key="9">
    <source>
        <dbReference type="Proteomes" id="UP000094070"/>
    </source>
</evidence>
<comment type="similarity">
    <text evidence="2">Belongs to the N-acetylmuramoyl-L-alanine amidase 3 family.</text>
</comment>
<dbReference type="InterPro" id="IPR018392">
    <property type="entry name" value="LysM"/>
</dbReference>
<keyword evidence="6" id="KW-0732">Signal</keyword>
<reference evidence="8 9" key="1">
    <citation type="journal article" date="2012" name="Science">
        <title>Ecological populations of bacteria act as socially cohesive units of antibiotic production and resistance.</title>
        <authorList>
            <person name="Cordero O.X."/>
            <person name="Wildschutte H."/>
            <person name="Kirkup B."/>
            <person name="Proehl S."/>
            <person name="Ngo L."/>
            <person name="Hussain F."/>
            <person name="Le Roux F."/>
            <person name="Mincer T."/>
            <person name="Polz M.F."/>
        </authorList>
    </citation>
    <scope>NUCLEOTIDE SEQUENCE [LARGE SCALE GENOMIC DNA]</scope>
    <source>
        <strain evidence="8 9">1S-45</strain>
    </source>
</reference>
<protein>
    <recommendedName>
        <fullName evidence="3">N-acetylmuramoyl-L-alanine amidase</fullName>
        <ecNumber evidence="3">3.5.1.28</ecNumber>
    </recommendedName>
</protein>
<dbReference type="PANTHER" id="PTHR30404:SF6">
    <property type="entry name" value="N-ACETYLMURAMOYL-L-ALANINE AMIDASE AMIB"/>
    <property type="match status" value="1"/>
</dbReference>
<evidence type="ECO:0000256" key="4">
    <source>
        <dbReference type="ARBA" id="ARBA00022801"/>
    </source>
</evidence>
<accession>A0A1E5E0F6</accession>
<evidence type="ECO:0000313" key="8">
    <source>
        <dbReference type="EMBL" id="OEF23464.1"/>
    </source>
</evidence>
<sequence>MKHFSWRAFCVLIALVLGASFQASANTINSIRVWPSPHDTRVVMDMGEEPTFSYFALSSPDRIVVDIQNTTLKTSLPIKVTDSKVLTTIRKSSAPKAGTYRLVFELTQAMKPEVFKLPPTSDGQYGHRLVLDFTHEESGSSSNTNGTDAPAPATVKAAPEVKSTPVTTSRVSTKIVVAIDPGHGGEDPGSIGPTRKYEKHINLAIAKKVVSKLNSTSNVHAVLTRTGDYYVNLNKRSEIARKNKALLLVSIHADSYTTSGPRGASVFVLSTRRANTEIGRWVVKKEEQSELLGGGGILLSKNNNDKNVSQTVLDLQFSHSQTEGNKLALHVIKELRQITRMHTSKPVYASLAVLKSPDIPSILVETGFISNPAEEKLLVQNYHQDKLAGAISNAIKQYFKDNPPEGMIVVSHPSGTTHKVRSGESLSVIAQNYGTTTANLTKWNNLKSSSLAVGQELKVAAPNSTAKTSAPAALSYHSDVVTHVVKRGEYLGKIAEQYSVSMQSIKDQNNLRSNTVNVGQKLQITVKSSSKTTTYKVQRGDFLGKIADKYGVSITELRKANNLRSDSLAVGQELTIPQS</sequence>
<evidence type="ECO:0000256" key="1">
    <source>
        <dbReference type="ARBA" id="ARBA00001561"/>
    </source>
</evidence>
<keyword evidence="9" id="KW-1185">Reference proteome</keyword>
<dbReference type="Pfam" id="PF11741">
    <property type="entry name" value="AMIN"/>
    <property type="match status" value="1"/>
</dbReference>
<dbReference type="PROSITE" id="PS51782">
    <property type="entry name" value="LYSM"/>
    <property type="match status" value="3"/>
</dbReference>
<dbReference type="Gene3D" id="3.40.630.40">
    <property type="entry name" value="Zn-dependent exopeptidases"/>
    <property type="match status" value="1"/>
</dbReference>
<dbReference type="eggNOG" id="COG1388">
    <property type="taxonomic scope" value="Bacteria"/>
</dbReference>
<evidence type="ECO:0000256" key="2">
    <source>
        <dbReference type="ARBA" id="ARBA00010860"/>
    </source>
</evidence>
<comment type="catalytic activity">
    <reaction evidence="1">
        <text>Hydrolyzes the link between N-acetylmuramoyl residues and L-amino acid residues in certain cell-wall glycopeptides.</text>
        <dbReference type="EC" id="3.5.1.28"/>
    </reaction>
</comment>
<dbReference type="GO" id="GO:0009253">
    <property type="term" value="P:peptidoglycan catabolic process"/>
    <property type="evidence" value="ECO:0007669"/>
    <property type="project" value="InterPro"/>
</dbReference>
<proteinExistence type="inferred from homology"/>
<feature type="chain" id="PRO_5009174685" description="N-acetylmuramoyl-L-alanine amidase" evidence="6">
    <location>
        <begin position="26"/>
        <end position="579"/>
    </location>
</feature>
<dbReference type="InterPro" id="IPR050695">
    <property type="entry name" value="N-acetylmuramoyl_amidase_3"/>
</dbReference>
<feature type="domain" description="LysM" evidence="7">
    <location>
        <begin position="533"/>
        <end position="576"/>
    </location>
</feature>
<evidence type="ECO:0000256" key="5">
    <source>
        <dbReference type="ARBA" id="ARBA00023316"/>
    </source>
</evidence>
<dbReference type="Pfam" id="PF01476">
    <property type="entry name" value="LysM"/>
    <property type="match status" value="3"/>
</dbReference>
<dbReference type="Gene3D" id="2.60.40.3500">
    <property type="match status" value="1"/>
</dbReference>
<dbReference type="STRING" id="1188252.A1QC_02645"/>
<evidence type="ECO:0000256" key="3">
    <source>
        <dbReference type="ARBA" id="ARBA00011901"/>
    </source>
</evidence>
<comment type="caution">
    <text evidence="8">The sequence shown here is derived from an EMBL/GenBank/DDBJ whole genome shotgun (WGS) entry which is preliminary data.</text>
</comment>